<dbReference type="InterPro" id="IPR008928">
    <property type="entry name" value="6-hairpin_glycosidase_sf"/>
</dbReference>
<sequence length="365" mass="42134">MASCSTNKEESNYSITKTNVLNSIKQVNNKWQQDHRIEPWAFWHPATYHIGNLAAYEVTGNDDHLKYTQQWAEANEWMGAKSDNPEEWKFSHGESDEYVLFGDWQACFQVYIDLNTIDPAPHKVARAREVMQYQINTDESKYWWWIDGLFMVMPVMPRMYELTGDSTYLNKLHEYYSYTKSLTYDEEDGLWYRDKKYIYPGHKTNNGKKDFWSRGNGWVIAAHARTLDKLPKSDPHYDEYTEVFTQMAKALKASQQEEGYWTRSLLDEQQAIGPETSGTAFFTYGMLWGINQGILDKGSYGPVVEKAWEYLATTAIQSDGTLGYVQPIGERAVPGQIVDQRSTSDFGVGAFLLAASEMITYLENK</sequence>
<gene>
    <name evidence="2" type="ORF">N7U62_22090</name>
</gene>
<dbReference type="RefSeq" id="WP_264140294.1">
    <property type="nucleotide sequence ID" value="NZ_JAOYOD010000001.1"/>
</dbReference>
<protein>
    <submittedName>
        <fullName evidence="2">Glycoside hydrolase family 88 protein</fullName>
    </submittedName>
</protein>
<accession>A0ABT3D098</accession>
<keyword evidence="1 2" id="KW-0378">Hydrolase</keyword>
<name>A0ABT3D098_9BACT</name>
<dbReference type="PANTHER" id="PTHR33886:SF8">
    <property type="entry name" value="UNSATURATED RHAMNOGALACTURONAN HYDROLASE (EUROFUNG)"/>
    <property type="match status" value="1"/>
</dbReference>
<comment type="caution">
    <text evidence="2">The sequence shown here is derived from an EMBL/GenBank/DDBJ whole genome shotgun (WGS) entry which is preliminary data.</text>
</comment>
<dbReference type="PANTHER" id="PTHR33886">
    <property type="entry name" value="UNSATURATED RHAMNOGALACTURONAN HYDROLASE (EUROFUNG)"/>
    <property type="match status" value="1"/>
</dbReference>
<dbReference type="InterPro" id="IPR012341">
    <property type="entry name" value="6hp_glycosidase-like_sf"/>
</dbReference>
<evidence type="ECO:0000256" key="1">
    <source>
        <dbReference type="ARBA" id="ARBA00022801"/>
    </source>
</evidence>
<dbReference type="InterPro" id="IPR010905">
    <property type="entry name" value="Glyco_hydro_88"/>
</dbReference>
<dbReference type="SUPFAM" id="SSF48208">
    <property type="entry name" value="Six-hairpin glycosidases"/>
    <property type="match status" value="1"/>
</dbReference>
<evidence type="ECO:0000313" key="2">
    <source>
        <dbReference type="EMBL" id="MCV9389373.1"/>
    </source>
</evidence>
<dbReference type="GO" id="GO:0016787">
    <property type="term" value="F:hydrolase activity"/>
    <property type="evidence" value="ECO:0007669"/>
    <property type="project" value="UniProtKB-KW"/>
</dbReference>
<dbReference type="Gene3D" id="1.50.10.10">
    <property type="match status" value="1"/>
</dbReference>
<proteinExistence type="predicted"/>
<keyword evidence="3" id="KW-1185">Reference proteome</keyword>
<reference evidence="2 3" key="1">
    <citation type="submission" date="2022-10" db="EMBL/GenBank/DDBJ databases">
        <title>Comparative genomics and taxonomic characterization of three novel marine species of genus Reichenbachiella exhibiting antioxidant and polysaccharide degradation activities.</title>
        <authorList>
            <person name="Muhammad N."/>
            <person name="Lee Y.-J."/>
            <person name="Ko J."/>
            <person name="Kim S.-G."/>
        </authorList>
    </citation>
    <scope>NUCLEOTIDE SEQUENCE [LARGE SCALE GENOMIC DNA]</scope>
    <source>
        <strain evidence="2 3">ABR2-5</strain>
    </source>
</reference>
<evidence type="ECO:0000313" key="3">
    <source>
        <dbReference type="Proteomes" id="UP001300692"/>
    </source>
</evidence>
<organism evidence="2 3">
    <name type="scientific">Reichenbachiella ulvae</name>
    <dbReference type="NCBI Taxonomy" id="2980104"/>
    <lineage>
        <taxon>Bacteria</taxon>
        <taxon>Pseudomonadati</taxon>
        <taxon>Bacteroidota</taxon>
        <taxon>Cytophagia</taxon>
        <taxon>Cytophagales</taxon>
        <taxon>Reichenbachiellaceae</taxon>
        <taxon>Reichenbachiella</taxon>
    </lineage>
</organism>
<dbReference type="Pfam" id="PF07470">
    <property type="entry name" value="Glyco_hydro_88"/>
    <property type="match status" value="1"/>
</dbReference>
<dbReference type="EMBL" id="JAOYOD010000001">
    <property type="protein sequence ID" value="MCV9389373.1"/>
    <property type="molecule type" value="Genomic_DNA"/>
</dbReference>
<dbReference type="InterPro" id="IPR052043">
    <property type="entry name" value="PolySaccharide_Degr_Enz"/>
</dbReference>
<dbReference type="Proteomes" id="UP001300692">
    <property type="component" value="Unassembled WGS sequence"/>
</dbReference>